<dbReference type="EMBL" id="JACOGK010000012">
    <property type="protein sequence ID" value="MBC3536678.1"/>
    <property type="molecule type" value="Genomic_DNA"/>
</dbReference>
<evidence type="ECO:0000313" key="2">
    <source>
        <dbReference type="Proteomes" id="UP000606870"/>
    </source>
</evidence>
<dbReference type="Proteomes" id="UP000606870">
    <property type="component" value="Unassembled WGS sequence"/>
</dbReference>
<sequence>MDNEEKVVVLNMRVPRSVKEQFTEIVNRKGQKQNFVLQQLVKRYIREEQQKLANSTDELY</sequence>
<name>A0ABR6VHX0_9FIRM</name>
<reference evidence="1 2" key="1">
    <citation type="submission" date="2020-08" db="EMBL/GenBank/DDBJ databases">
        <authorList>
            <person name="Liu C."/>
            <person name="Sun Q."/>
        </authorList>
    </citation>
    <scope>NUCLEOTIDE SEQUENCE [LARGE SCALE GENOMIC DNA]</scope>
    <source>
        <strain evidence="1 2">NSJ-59</strain>
    </source>
</reference>
<dbReference type="RefSeq" id="WP_186502834.1">
    <property type="nucleotide sequence ID" value="NZ_JACOGK010000012.1"/>
</dbReference>
<evidence type="ECO:0000313" key="1">
    <source>
        <dbReference type="EMBL" id="MBC3536678.1"/>
    </source>
</evidence>
<proteinExistence type="predicted"/>
<protein>
    <submittedName>
        <fullName evidence="1">Uncharacterized protein</fullName>
    </submittedName>
</protein>
<organism evidence="1 2">
    <name type="scientific">Megasphaera hominis</name>
    <dbReference type="NCBI Taxonomy" id="159836"/>
    <lineage>
        <taxon>Bacteria</taxon>
        <taxon>Bacillati</taxon>
        <taxon>Bacillota</taxon>
        <taxon>Negativicutes</taxon>
        <taxon>Veillonellales</taxon>
        <taxon>Veillonellaceae</taxon>
        <taxon>Megasphaera</taxon>
    </lineage>
</organism>
<keyword evidence="2" id="KW-1185">Reference proteome</keyword>
<gene>
    <name evidence="1" type="ORF">H8J70_05375</name>
</gene>
<accession>A0ABR6VHX0</accession>
<comment type="caution">
    <text evidence="1">The sequence shown here is derived from an EMBL/GenBank/DDBJ whole genome shotgun (WGS) entry which is preliminary data.</text>
</comment>